<dbReference type="KEGG" id="more:E1B28_005743"/>
<dbReference type="GO" id="GO:0005634">
    <property type="term" value="C:nucleus"/>
    <property type="evidence" value="ECO:0007669"/>
    <property type="project" value="TreeGrafter"/>
</dbReference>
<gene>
    <name evidence="3" type="ORF">E1B28_005743</name>
</gene>
<accession>A0A9P7S599</accession>
<evidence type="ECO:0000313" key="3">
    <source>
        <dbReference type="EMBL" id="KAG7094941.1"/>
    </source>
</evidence>
<dbReference type="GO" id="GO:0006355">
    <property type="term" value="P:regulation of DNA-templated transcription"/>
    <property type="evidence" value="ECO:0007669"/>
    <property type="project" value="TreeGrafter"/>
</dbReference>
<protein>
    <recommendedName>
        <fullName evidence="2">A-kinase anchor protein 7-like phosphoesterase domain-containing protein</fullName>
    </recommendedName>
</protein>
<evidence type="ECO:0000256" key="1">
    <source>
        <dbReference type="SAM" id="MobiDB-lite"/>
    </source>
</evidence>
<dbReference type="OrthoDB" id="277832at2759"/>
<name>A0A9P7S599_9AGAR</name>
<dbReference type="SUPFAM" id="SSF55144">
    <property type="entry name" value="LigT-like"/>
    <property type="match status" value="1"/>
</dbReference>
<dbReference type="Gene3D" id="3.90.1140.10">
    <property type="entry name" value="Cyclic phosphodiesterase"/>
    <property type="match status" value="1"/>
</dbReference>
<dbReference type="PANTHER" id="PTHR13360:SF1">
    <property type="entry name" value="ACTIVATING SIGNAL COINTEGRATOR 1 COMPLEX SUBUNIT 1"/>
    <property type="match status" value="1"/>
</dbReference>
<dbReference type="Pfam" id="PF10469">
    <property type="entry name" value="AKAP7_NLS"/>
    <property type="match status" value="1"/>
</dbReference>
<dbReference type="InterPro" id="IPR009097">
    <property type="entry name" value="Cyclic_Pdiesterase"/>
</dbReference>
<dbReference type="AlphaFoldDB" id="A0A9P7S599"/>
<comment type="caution">
    <text evidence="3">The sequence shown here is derived from an EMBL/GenBank/DDBJ whole genome shotgun (WGS) entry which is preliminary data.</text>
</comment>
<dbReference type="PANTHER" id="PTHR13360">
    <property type="entry name" value="ACTIVATING SIGNAL COINTEGRATOR 1 COMPLEX SUBUNIT 1"/>
    <property type="match status" value="1"/>
</dbReference>
<feature type="region of interest" description="Disordered" evidence="1">
    <location>
        <begin position="277"/>
        <end position="310"/>
    </location>
</feature>
<dbReference type="GO" id="GO:0006307">
    <property type="term" value="P:DNA alkylation repair"/>
    <property type="evidence" value="ECO:0007669"/>
    <property type="project" value="InterPro"/>
</dbReference>
<evidence type="ECO:0000313" key="4">
    <source>
        <dbReference type="Proteomes" id="UP001049176"/>
    </source>
</evidence>
<evidence type="ECO:0000259" key="2">
    <source>
        <dbReference type="Pfam" id="PF10469"/>
    </source>
</evidence>
<dbReference type="InterPro" id="IPR009210">
    <property type="entry name" value="ASCC1"/>
</dbReference>
<dbReference type="EMBL" id="CM032183">
    <property type="protein sequence ID" value="KAG7094941.1"/>
    <property type="molecule type" value="Genomic_DNA"/>
</dbReference>
<dbReference type="InterPro" id="IPR019510">
    <property type="entry name" value="AKAP7-like_phosphoesterase"/>
</dbReference>
<dbReference type="RefSeq" id="XP_043011411.1">
    <property type="nucleotide sequence ID" value="XM_043150324.1"/>
</dbReference>
<proteinExistence type="predicted"/>
<dbReference type="GeneID" id="66074819"/>
<feature type="domain" description="A-kinase anchor protein 7-like phosphoesterase" evidence="2">
    <location>
        <begin position="63"/>
        <end position="253"/>
    </location>
</feature>
<organism evidence="3 4">
    <name type="scientific">Marasmius oreades</name>
    <name type="common">fairy-ring Marasmius</name>
    <dbReference type="NCBI Taxonomy" id="181124"/>
    <lineage>
        <taxon>Eukaryota</taxon>
        <taxon>Fungi</taxon>
        <taxon>Dikarya</taxon>
        <taxon>Basidiomycota</taxon>
        <taxon>Agaricomycotina</taxon>
        <taxon>Agaricomycetes</taxon>
        <taxon>Agaricomycetidae</taxon>
        <taxon>Agaricales</taxon>
        <taxon>Marasmiineae</taxon>
        <taxon>Marasmiaceae</taxon>
        <taxon>Marasmius</taxon>
    </lineage>
</organism>
<sequence length="353" mass="38552">MNQVVGCKLKRFIRVCANGSTSLASSTVKYRRRSGGNEGSSLATVEAWTKPLEQKKGISMTRPTHFLSLPLGQHSQLRGVVGNFQSALLLLQKTPDAIKGLDPSIVINPRRLHLTLGVMTLEKSNEHTADSEKTSKKTIESALELLHSLQPQLSNEGPLEVPLKRLGVFESKKGARVLWVSPIEQVVDEETPEEKENREKLQRVCDLVHRTFKAAGYITDQRPLKLHCTIINTSYRKPSSKRHILFSFDDILRSAPLRSIQAFPTTTQVAAVEPVATSSSLDPSRDPATIPCAIQGSSGTNPPSEPASIPTERVIPVDMGTFTVSEIQLCVMGSHGPEDEYVSVGGTSLTKGN</sequence>
<reference evidence="3" key="1">
    <citation type="journal article" date="2021" name="Genome Biol. Evol.">
        <title>The assembled and annotated genome of the fairy-ring fungus Marasmius oreades.</title>
        <authorList>
            <person name="Hiltunen M."/>
            <person name="Ament-Velasquez S.L."/>
            <person name="Johannesson H."/>
        </authorList>
    </citation>
    <scope>NUCLEOTIDE SEQUENCE</scope>
    <source>
        <strain evidence="3">03SP1</strain>
    </source>
</reference>
<keyword evidence="4" id="KW-1185">Reference proteome</keyword>
<dbReference type="Proteomes" id="UP001049176">
    <property type="component" value="Chromosome 3"/>
</dbReference>